<sequence length="632" mass="67279">MSAIDFNMLAGATGPTTTPLGLVHHQTRLDIFIIKAFQLLSNGTIIDSNGFNSVAPSPQPVATLIKNASIDGAATVDDNGSNSTHVSPKQLEVARPANGASAPTPGSVKAETGSDTGSPQVFSSRPQYIAVFQKVAAVYNATLSSPSGPIDEKSTSPKSAIELFQRLHQIIREMSLSYEASPYCGYFAKLSDNMWQIRPDADLQDDQLWQFVTNSILAVYNAETGQLIAPQNARGKKNNNNNNNNNTYPQALSTNSSPNNSGASVDGPTGTTSSTTETTPTSLSSAGGATVGASSTAAGKKASANNTQQGPKKVVKKKYNRKKNAATKRELAAAAAAASAINPQLPRHSTSGIPEFTLGQGQGDDGNDNSNSNALGAGQDSNDQQLPSMSLNMDPSLPQILQRRLQNISQDSGSRALSGYYTQPTSPGSDVNSFEFGLSANDFDTNDSNIVFNSANPNNPVDSMSSVATNGTQPITANPNVLNPALWKRRSMGALVGTTLEEPDSVEELLQFSNNFKGKQFPVQPQQQSQRSGMDILDQPAQNALAGADGAITAIDDNIQTSNIQGNQEVMMVESVSKLLNQSYGSLLDEKDMRISQLEKELEMQRNETQWLRKMLIEDLGCVRSLLNNTRG</sequence>
<keyword evidence="1" id="KW-0175">Coiled coil</keyword>
<reference evidence="3 4" key="1">
    <citation type="journal article" date="2023" name="Elife">
        <title>Identification of key yeast species and microbe-microbe interactions impacting larval growth of Drosophila in the wild.</title>
        <authorList>
            <person name="Mure A."/>
            <person name="Sugiura Y."/>
            <person name="Maeda R."/>
            <person name="Honda K."/>
            <person name="Sakurai N."/>
            <person name="Takahashi Y."/>
            <person name="Watada M."/>
            <person name="Katoh T."/>
            <person name="Gotoh A."/>
            <person name="Gotoh Y."/>
            <person name="Taniguchi I."/>
            <person name="Nakamura K."/>
            <person name="Hayashi T."/>
            <person name="Katayama T."/>
            <person name="Uemura T."/>
            <person name="Hattori Y."/>
        </authorList>
    </citation>
    <scope>NUCLEOTIDE SEQUENCE [LARGE SCALE GENOMIC DNA]</scope>
    <source>
        <strain evidence="3 4">KH-74</strain>
    </source>
</reference>
<dbReference type="EMBL" id="BTGD01000025">
    <property type="protein sequence ID" value="GMM58893.1"/>
    <property type="molecule type" value="Genomic_DNA"/>
</dbReference>
<dbReference type="AlphaFoldDB" id="A0AAV5S5A8"/>
<protein>
    <submittedName>
        <fullName evidence="3">Uncharacterized protein</fullName>
    </submittedName>
</protein>
<evidence type="ECO:0000256" key="1">
    <source>
        <dbReference type="SAM" id="Coils"/>
    </source>
</evidence>
<gene>
    <name evidence="3" type="ORF">DAKH74_055100</name>
</gene>
<comment type="caution">
    <text evidence="3">The sequence shown here is derived from an EMBL/GenBank/DDBJ whole genome shotgun (WGS) entry which is preliminary data.</text>
</comment>
<feature type="region of interest" description="Disordered" evidence="2">
    <location>
        <begin position="232"/>
        <end position="392"/>
    </location>
</feature>
<feature type="compositionally biased region" description="Polar residues" evidence="2">
    <location>
        <begin position="247"/>
        <end position="263"/>
    </location>
</feature>
<evidence type="ECO:0000256" key="2">
    <source>
        <dbReference type="SAM" id="MobiDB-lite"/>
    </source>
</evidence>
<feature type="coiled-coil region" evidence="1">
    <location>
        <begin position="588"/>
        <end position="615"/>
    </location>
</feature>
<feature type="compositionally biased region" description="Basic residues" evidence="2">
    <location>
        <begin position="313"/>
        <end position="326"/>
    </location>
</feature>
<evidence type="ECO:0000313" key="3">
    <source>
        <dbReference type="EMBL" id="GMM58893.1"/>
    </source>
</evidence>
<keyword evidence="4" id="KW-1185">Reference proteome</keyword>
<feature type="region of interest" description="Disordered" evidence="2">
    <location>
        <begin position="75"/>
        <end position="120"/>
    </location>
</feature>
<feature type="compositionally biased region" description="Polar residues" evidence="2">
    <location>
        <begin position="78"/>
        <end position="87"/>
    </location>
</feature>
<dbReference type="Proteomes" id="UP001377567">
    <property type="component" value="Unassembled WGS sequence"/>
</dbReference>
<feature type="compositionally biased region" description="Low complexity" evidence="2">
    <location>
        <begin position="368"/>
        <end position="378"/>
    </location>
</feature>
<feature type="compositionally biased region" description="Polar residues" evidence="2">
    <location>
        <begin position="379"/>
        <end position="392"/>
    </location>
</feature>
<proteinExistence type="predicted"/>
<feature type="compositionally biased region" description="Low complexity" evidence="2">
    <location>
        <begin position="269"/>
        <end position="307"/>
    </location>
</feature>
<organism evidence="3 4">
    <name type="scientific">Maudiozyma humilis</name>
    <name type="common">Sour dough yeast</name>
    <name type="synonym">Kazachstania humilis</name>
    <dbReference type="NCBI Taxonomy" id="51915"/>
    <lineage>
        <taxon>Eukaryota</taxon>
        <taxon>Fungi</taxon>
        <taxon>Dikarya</taxon>
        <taxon>Ascomycota</taxon>
        <taxon>Saccharomycotina</taxon>
        <taxon>Saccharomycetes</taxon>
        <taxon>Saccharomycetales</taxon>
        <taxon>Saccharomycetaceae</taxon>
        <taxon>Maudiozyma</taxon>
    </lineage>
</organism>
<accession>A0AAV5S5A8</accession>
<evidence type="ECO:0000313" key="4">
    <source>
        <dbReference type="Proteomes" id="UP001377567"/>
    </source>
</evidence>
<name>A0AAV5S5A8_MAUHU</name>